<accession>A0A166C8F4</accession>
<dbReference type="InterPro" id="IPR001173">
    <property type="entry name" value="Glyco_trans_2-like"/>
</dbReference>
<dbReference type="GO" id="GO:0016757">
    <property type="term" value="F:glycosyltransferase activity"/>
    <property type="evidence" value="ECO:0007669"/>
    <property type="project" value="UniProtKB-KW"/>
</dbReference>
<evidence type="ECO:0000259" key="3">
    <source>
        <dbReference type="Pfam" id="PF00535"/>
    </source>
</evidence>
<dbReference type="OrthoDB" id="77457at2157"/>
<dbReference type="AlphaFoldDB" id="A0A166C8F4"/>
<sequence>MIKVSVVIPVYNVEDFLEECLDSVINQTLEDIEVICIDDGSTDNSLEILNNYSKKDSRIQIIIQENQGHAVATNNGIKLAKGKYLFLMDSDDILELNALEETYNVADGDNLDFVIFQAVNYYMDTKLVRSEKYSMNALADYVGDRVFNYKDIKEFIFKITVTPWSKLYNREFILNSDAKFPDGLIFDDNVFFFDILFSAKRIGFLKKHLFKRRWHSSSSTTYGGSKFIDYIKISNLIWDVFKKHDVFDEFKEGLYSKKTATVYYWYKKINDKFKQDYFNEMKKDYLKLANNKDFIYNLNKNNKLIFESVLKSNNYHEFDLKMKNKKSISSILDKILRFF</sequence>
<dbReference type="PANTHER" id="PTHR22916:SF51">
    <property type="entry name" value="GLYCOSYLTRANSFERASE EPSH-RELATED"/>
    <property type="match status" value="1"/>
</dbReference>
<name>A0A166C8F4_METOA</name>
<evidence type="ECO:0000313" key="5">
    <source>
        <dbReference type="Proteomes" id="UP000077428"/>
    </source>
</evidence>
<reference evidence="5" key="1">
    <citation type="journal article" date="2016" name="Genome Announc.">
        <title>Draft Genome Sequences of Methanobrevibacter curvatus DSM11111, Methanobrevibacter cuticularis DSM11139, Methanobrevibacter filiformis DSM11501, and Methanobrevibacter oralis DSM7256.</title>
        <authorList>
            <person name="Poehlein A."/>
            <person name="Seedorf H."/>
        </authorList>
    </citation>
    <scope>NUCLEOTIDE SEQUENCE [LARGE SCALE GENOMIC DNA]</scope>
    <source>
        <strain evidence="5">DSM 7256 / JCM 30027 / ZR</strain>
    </source>
</reference>
<dbReference type="Proteomes" id="UP000077428">
    <property type="component" value="Unassembled WGS sequence"/>
</dbReference>
<comment type="caution">
    <text evidence="4">The sequence shown here is derived from an EMBL/GenBank/DDBJ whole genome shotgun (WGS) entry which is preliminary data.</text>
</comment>
<dbReference type="RefSeq" id="WP_042692512.1">
    <property type="nucleotide sequence ID" value="NZ_CABMAB010000008.1"/>
</dbReference>
<dbReference type="EMBL" id="LWMU01000011">
    <property type="protein sequence ID" value="KZX14238.1"/>
    <property type="molecule type" value="Genomic_DNA"/>
</dbReference>
<protein>
    <submittedName>
        <fullName evidence="4">Glycosyltransferase EpsJ</fullName>
        <ecNumber evidence="4">2.4.-.-</ecNumber>
    </submittedName>
</protein>
<dbReference type="PANTHER" id="PTHR22916">
    <property type="entry name" value="GLYCOSYLTRANSFERASE"/>
    <property type="match status" value="1"/>
</dbReference>
<keyword evidence="5" id="KW-1185">Reference proteome</keyword>
<evidence type="ECO:0000256" key="1">
    <source>
        <dbReference type="ARBA" id="ARBA00022676"/>
    </source>
</evidence>
<dbReference type="CDD" id="cd00761">
    <property type="entry name" value="Glyco_tranf_GTA_type"/>
    <property type="match status" value="1"/>
</dbReference>
<dbReference type="STRING" id="66851.MBORA_00120"/>
<proteinExistence type="predicted"/>
<dbReference type="EC" id="2.4.-.-" evidence="4"/>
<dbReference type="Gene3D" id="3.90.550.10">
    <property type="entry name" value="Spore Coat Polysaccharide Biosynthesis Protein SpsA, Chain A"/>
    <property type="match status" value="1"/>
</dbReference>
<keyword evidence="1 4" id="KW-0328">Glycosyltransferase</keyword>
<dbReference type="PATRIC" id="fig|66851.6.peg.25"/>
<evidence type="ECO:0000313" key="4">
    <source>
        <dbReference type="EMBL" id="KZX14238.1"/>
    </source>
</evidence>
<dbReference type="SUPFAM" id="SSF53448">
    <property type="entry name" value="Nucleotide-diphospho-sugar transferases"/>
    <property type="match status" value="1"/>
</dbReference>
<dbReference type="Pfam" id="PF00535">
    <property type="entry name" value="Glycos_transf_2"/>
    <property type="match status" value="1"/>
</dbReference>
<feature type="domain" description="Glycosyltransferase 2-like" evidence="3">
    <location>
        <begin position="5"/>
        <end position="131"/>
    </location>
</feature>
<dbReference type="InterPro" id="IPR029044">
    <property type="entry name" value="Nucleotide-diphossugar_trans"/>
</dbReference>
<organism evidence="4 5">
    <name type="scientific">Methanobrevibacter oralis</name>
    <dbReference type="NCBI Taxonomy" id="66851"/>
    <lineage>
        <taxon>Archaea</taxon>
        <taxon>Methanobacteriati</taxon>
        <taxon>Methanobacteriota</taxon>
        <taxon>Methanomada group</taxon>
        <taxon>Methanobacteria</taxon>
        <taxon>Methanobacteriales</taxon>
        <taxon>Methanobacteriaceae</taxon>
        <taxon>Methanobrevibacter</taxon>
    </lineage>
</organism>
<keyword evidence="2 4" id="KW-0808">Transferase</keyword>
<evidence type="ECO:0000256" key="2">
    <source>
        <dbReference type="ARBA" id="ARBA00022679"/>
    </source>
</evidence>
<gene>
    <name evidence="4" type="primary">epsJ_1</name>
    <name evidence="4" type="ORF">MBORA_00120</name>
</gene>